<gene>
    <name evidence="1" type="ORF">FYJ91_11365</name>
</gene>
<proteinExistence type="predicted"/>
<evidence type="ECO:0000313" key="2">
    <source>
        <dbReference type="Proteomes" id="UP000322077"/>
    </source>
</evidence>
<keyword evidence="2" id="KW-1185">Reference proteome</keyword>
<dbReference type="EMBL" id="VTOU01000003">
    <property type="protein sequence ID" value="TZG25617.1"/>
    <property type="molecule type" value="Genomic_DNA"/>
</dbReference>
<organism evidence="1 2">
    <name type="scientific">Sphingomonas montanisoli</name>
    <dbReference type="NCBI Taxonomy" id="2606412"/>
    <lineage>
        <taxon>Bacteria</taxon>
        <taxon>Pseudomonadati</taxon>
        <taxon>Pseudomonadota</taxon>
        <taxon>Alphaproteobacteria</taxon>
        <taxon>Sphingomonadales</taxon>
        <taxon>Sphingomonadaceae</taxon>
        <taxon>Sphingomonas</taxon>
    </lineage>
</organism>
<name>A0A5D9C2X1_9SPHN</name>
<dbReference type="Proteomes" id="UP000322077">
    <property type="component" value="Unassembled WGS sequence"/>
</dbReference>
<sequence>MSATDHHDCFAKVDAMLAERNTRLTFPIVFSEDMQRKPMIVTEQIETGRGKKKAVGMFASFCPFCGASLAKAMGDAA</sequence>
<protein>
    <submittedName>
        <fullName evidence="1">Uncharacterized protein</fullName>
    </submittedName>
</protein>
<dbReference type="RefSeq" id="WP_149522425.1">
    <property type="nucleotide sequence ID" value="NZ_VTOU01000003.1"/>
</dbReference>
<evidence type="ECO:0000313" key="1">
    <source>
        <dbReference type="EMBL" id="TZG25617.1"/>
    </source>
</evidence>
<accession>A0A5D9C2X1</accession>
<comment type="caution">
    <text evidence="1">The sequence shown here is derived from an EMBL/GenBank/DDBJ whole genome shotgun (WGS) entry which is preliminary data.</text>
</comment>
<reference evidence="1 2" key="1">
    <citation type="submission" date="2019-08" db="EMBL/GenBank/DDBJ databases">
        <authorList>
            <person name="Wang G."/>
            <person name="Xu Z."/>
        </authorList>
    </citation>
    <scope>NUCLEOTIDE SEQUENCE [LARGE SCALE GENOMIC DNA]</scope>
    <source>
        <strain evidence="1 2">ZX</strain>
    </source>
</reference>
<dbReference type="AlphaFoldDB" id="A0A5D9C2X1"/>